<evidence type="ECO:0000256" key="5">
    <source>
        <dbReference type="SAM" id="SignalP"/>
    </source>
</evidence>
<dbReference type="AlphaFoldDB" id="A0A191XSZ1"/>
<dbReference type="GO" id="GO:0005975">
    <property type="term" value="P:carbohydrate metabolic process"/>
    <property type="evidence" value="ECO:0007669"/>
    <property type="project" value="InterPro"/>
</dbReference>
<sequence>MQRHLFSFLAASTVLVLLHVATARDLRNVVEPKTPQTCTSLKASGEDDTKAIQKALDPCTKGKAVALSSGVFHSGPLTIPSGVSLLVEEGVTLRALTDPTLYDTGAKTCGTIDEYGVGCKAFITMHGAKGSGIYGKGTIDGRGSSIMTGKNITWWHLASNAAAVHKFQNNPRLIQINNSVDITVHQITLINSPMYHLVASETHGFTVWGITILTRPSALNSDGIDPIGSQNVTIAHCNISTGDDNIAIKALTAPAKHISVLNNHFNRGDGMAIGSETNYGVSDVTVSGLTINGTHVGVYVKSNTMRGGLVANISFENVCISNARQPISLDMDYYHHHGNRTPEFRNITLSNIRVLTNGTFIIHGMNKSNTIEVAFNDVHVTKGAYWSVRNAKIKGSWVEDETGHSCGYAGNENLLPYS</sequence>
<evidence type="ECO:0000256" key="1">
    <source>
        <dbReference type="ARBA" id="ARBA00008834"/>
    </source>
</evidence>
<comment type="similarity">
    <text evidence="1 4">Belongs to the glycosyl hydrolase 28 family.</text>
</comment>
<name>A0A191XSZ1_EXTTI</name>
<dbReference type="GO" id="GO:0004650">
    <property type="term" value="F:polygalacturonase activity"/>
    <property type="evidence" value="ECO:0007669"/>
    <property type="project" value="InterPro"/>
</dbReference>
<dbReference type="InterPro" id="IPR006626">
    <property type="entry name" value="PbH1"/>
</dbReference>
<evidence type="ECO:0000256" key="2">
    <source>
        <dbReference type="ARBA" id="ARBA00022801"/>
    </source>
</evidence>
<dbReference type="SUPFAM" id="SSF51126">
    <property type="entry name" value="Pectin lyase-like"/>
    <property type="match status" value="1"/>
</dbReference>
<dbReference type="Pfam" id="PF00295">
    <property type="entry name" value="Glyco_hydro_28"/>
    <property type="match status" value="1"/>
</dbReference>
<keyword evidence="5" id="KW-0732">Signal</keyword>
<dbReference type="InterPro" id="IPR011050">
    <property type="entry name" value="Pectin_lyase_fold/virulence"/>
</dbReference>
<dbReference type="SMART" id="SM00710">
    <property type="entry name" value="PbH1"/>
    <property type="match status" value="4"/>
</dbReference>
<reference evidence="6" key="1">
    <citation type="journal article" date="2016" name="Sci. Rep.">
        <title>Horizontal Gene Transfer of Pectinases from Bacteria Preceded the Diversification of Stick and Leaf Insects.</title>
        <authorList>
            <person name="Shelomi M."/>
            <person name="Danchin E.G."/>
            <person name="Heckel D."/>
            <person name="Wipfler B."/>
            <person name="Bradler S."/>
            <person name="Zhou X."/>
            <person name="Pauchet Y."/>
        </authorList>
    </citation>
    <scope>NUCLEOTIDE SEQUENCE</scope>
    <source>
        <strain evidence="6">ETI9-1</strain>
        <tissue evidence="6">Midgut</tissue>
    </source>
</reference>
<proteinExistence type="evidence at transcript level"/>
<dbReference type="InterPro" id="IPR000743">
    <property type="entry name" value="Glyco_hydro_28"/>
</dbReference>
<keyword evidence="2 4" id="KW-0378">Hydrolase</keyword>
<dbReference type="EMBL" id="KT921923">
    <property type="protein sequence ID" value="ANJ43596.1"/>
    <property type="molecule type" value="mRNA"/>
</dbReference>
<evidence type="ECO:0000313" key="6">
    <source>
        <dbReference type="EMBL" id="ANJ43596.1"/>
    </source>
</evidence>
<feature type="signal peptide" evidence="5">
    <location>
        <begin position="1"/>
        <end position="23"/>
    </location>
</feature>
<evidence type="ECO:0000256" key="3">
    <source>
        <dbReference type="ARBA" id="ARBA00023295"/>
    </source>
</evidence>
<accession>A0A191XSZ1</accession>
<dbReference type="Gene3D" id="2.160.20.10">
    <property type="entry name" value="Single-stranded right-handed beta-helix, Pectin lyase-like"/>
    <property type="match status" value="1"/>
</dbReference>
<dbReference type="InterPro" id="IPR012334">
    <property type="entry name" value="Pectin_lyas_fold"/>
</dbReference>
<protein>
    <submittedName>
        <fullName evidence="6">Glycoside hydrolase family 28</fullName>
    </submittedName>
</protein>
<organism evidence="6">
    <name type="scientific">Extatosoma tiaratum</name>
    <name type="common">Giant prickly stick insect</name>
    <name type="synonym">Phasma tiaratum</name>
    <dbReference type="NCBI Taxonomy" id="7024"/>
    <lineage>
        <taxon>Eukaryota</taxon>
        <taxon>Metazoa</taxon>
        <taxon>Ecdysozoa</taxon>
        <taxon>Arthropoda</taxon>
        <taxon>Hexapoda</taxon>
        <taxon>Insecta</taxon>
        <taxon>Pterygota</taxon>
        <taxon>Neoptera</taxon>
        <taxon>Polyneoptera</taxon>
        <taxon>Phasmatodea</taxon>
        <taxon>Verophasmatodea</taxon>
        <taxon>Anareolatae</taxon>
        <taxon>Phasmatidae</taxon>
        <taxon>Tropidoderinae</taxon>
        <taxon>Extatosoma</taxon>
    </lineage>
</organism>
<keyword evidence="3 4" id="KW-0326">Glycosidase</keyword>
<dbReference type="PANTHER" id="PTHR31339">
    <property type="entry name" value="PECTIN LYASE-RELATED"/>
    <property type="match status" value="1"/>
</dbReference>
<evidence type="ECO:0000256" key="4">
    <source>
        <dbReference type="RuleBase" id="RU361169"/>
    </source>
</evidence>
<dbReference type="PANTHER" id="PTHR31339:SF9">
    <property type="entry name" value="PLASMIN AND FIBRONECTIN-BINDING PROTEIN A"/>
    <property type="match status" value="1"/>
</dbReference>
<dbReference type="InterPro" id="IPR051801">
    <property type="entry name" value="GH28_Enzymes"/>
</dbReference>
<feature type="chain" id="PRO_5008249562" evidence="5">
    <location>
        <begin position="24"/>
        <end position="418"/>
    </location>
</feature>